<accession>A0ACC2S3A6</accession>
<sequence>MNILYTTRIEEACVKALSIKNIETSLYSRLKKVVESNSEPPEEKKTADGSNSRTIPFNLVSEVSKLLIAEYLKDGSEGTSKFWLHELIKGSQLILEKPKPKTKSKELEQRLQNILRDQSNQEYYRMVSQVDPKFSVPATPREPLADILSEKKSTESRETYRQVSAIINIAFTIIAVFVAIYWISPGFSQNIGNRVLLSFFAAIVVGIAETFLYVRFLQKVAGEVKNI</sequence>
<dbReference type="Proteomes" id="UP001165960">
    <property type="component" value="Unassembled WGS sequence"/>
</dbReference>
<comment type="caution">
    <text evidence="1">The sequence shown here is derived from an EMBL/GenBank/DDBJ whole genome shotgun (WGS) entry which is preliminary data.</text>
</comment>
<keyword evidence="2" id="KW-1185">Reference proteome</keyword>
<name>A0ACC2S3A6_9FUNG</name>
<protein>
    <submittedName>
        <fullName evidence="1">Uncharacterized protein</fullName>
    </submittedName>
</protein>
<reference evidence="1" key="1">
    <citation type="submission" date="2022-04" db="EMBL/GenBank/DDBJ databases">
        <title>Genome of the entomopathogenic fungus Entomophthora muscae.</title>
        <authorList>
            <person name="Elya C."/>
            <person name="Lovett B.R."/>
            <person name="Lee E."/>
            <person name="Macias A.M."/>
            <person name="Hajek A.E."/>
            <person name="De Bivort B.L."/>
            <person name="Kasson M.T."/>
            <person name="De Fine Licht H.H."/>
            <person name="Stajich J.E."/>
        </authorList>
    </citation>
    <scope>NUCLEOTIDE SEQUENCE</scope>
    <source>
        <strain evidence="1">Berkeley</strain>
    </source>
</reference>
<organism evidence="1 2">
    <name type="scientific">Entomophthora muscae</name>
    <dbReference type="NCBI Taxonomy" id="34485"/>
    <lineage>
        <taxon>Eukaryota</taxon>
        <taxon>Fungi</taxon>
        <taxon>Fungi incertae sedis</taxon>
        <taxon>Zoopagomycota</taxon>
        <taxon>Entomophthoromycotina</taxon>
        <taxon>Entomophthoromycetes</taxon>
        <taxon>Entomophthorales</taxon>
        <taxon>Entomophthoraceae</taxon>
        <taxon>Entomophthora</taxon>
    </lineage>
</organism>
<evidence type="ECO:0000313" key="1">
    <source>
        <dbReference type="EMBL" id="KAJ9056790.1"/>
    </source>
</evidence>
<dbReference type="EMBL" id="QTSX02005875">
    <property type="protein sequence ID" value="KAJ9056790.1"/>
    <property type="molecule type" value="Genomic_DNA"/>
</dbReference>
<gene>
    <name evidence="1" type="ORF">DSO57_1029510</name>
</gene>
<evidence type="ECO:0000313" key="2">
    <source>
        <dbReference type="Proteomes" id="UP001165960"/>
    </source>
</evidence>
<proteinExistence type="predicted"/>